<dbReference type="EMBL" id="WUAV01000002">
    <property type="protein sequence ID" value="KAF1764307.1"/>
    <property type="molecule type" value="Genomic_DNA"/>
</dbReference>
<evidence type="ECO:0000256" key="3">
    <source>
        <dbReference type="ARBA" id="ARBA00023242"/>
    </source>
</evidence>
<organism evidence="5 6">
    <name type="scientific">Caenorhabditis remanei</name>
    <name type="common">Caenorhabditis vulgaris</name>
    <dbReference type="NCBI Taxonomy" id="31234"/>
    <lineage>
        <taxon>Eukaryota</taxon>
        <taxon>Metazoa</taxon>
        <taxon>Ecdysozoa</taxon>
        <taxon>Nematoda</taxon>
        <taxon>Chromadorea</taxon>
        <taxon>Rhabditida</taxon>
        <taxon>Rhabditina</taxon>
        <taxon>Rhabditomorpha</taxon>
        <taxon>Rhabditoidea</taxon>
        <taxon>Rhabditidae</taxon>
        <taxon>Peloderinae</taxon>
        <taxon>Caenorhabditis</taxon>
    </lineage>
</organism>
<gene>
    <name evidence="5" type="ORF">GCK72_004254</name>
</gene>
<name>A0A6A5HAY2_CAERE</name>
<dbReference type="GO" id="GO:0071013">
    <property type="term" value="C:catalytic step 2 spliceosome"/>
    <property type="evidence" value="ECO:0007669"/>
    <property type="project" value="TreeGrafter"/>
</dbReference>
<comment type="subcellular location">
    <subcellularLocation>
        <location evidence="1">Nucleus</location>
    </subcellularLocation>
</comment>
<sequence>MFPAYNAGGGGPSKQIPGPSNDLNSRTRYAVQIQAMKLEPNQQVAAEHVFTLPEKLKPGYGSRKSTTARIPPANSFHTFPDRPARNPYSDEPMEVDSESWGRPTSSAASSSYSSRRRSRSRESSRRRRGDSRRDRSDDSRKKKKSKKSRRHRHSSSSESSSSDSDSRSSRRSSRRESPKRKSAVKRPKYEFLTLKEDYEILDLSAQILIRDTKFDPENYTLGCPKREVASMYLGCYQILGLEKEHNLFENLYAGEVRKVKKELGECREFYKQLAEAAAHVPSEKYFRKTKKPAEGYWKLVQKKDILNQDDAPLDADSAFQTDAFIDRINVAKQAYRNNITDVDALKELIHLEEEQSEQNKGSFMKVDSRALAERHLDMVEKAIKASRMVHTLQLLKCDLMKKTDVDVERILEEYRMICEKFPHEPMVWVKYLDYIQYDSNAYDAERLHQAFDLCLKKVDGLAHKTLLSHVGHVKDWPAFRYFHLAVYIRYLKWLLHCGQTPRVLANIQATMEYNLGFAAIEDHREREEAFRNFWNSGLPRIGDDGGIGGLNHAKVRYTEEAIQKFEKDRYFSLLAEFRCHVREHLGGREACKSKKWVAFERKMLELDAKCKRVDFKNSEAYQEAAKNEEDVMSFELWDLVEYPSLKVFRSSCHYELLDYLQPLLELLGVKFMHSSGCFTTTEQVISEWIPRDMFASSHANFHPTPQYSESACLDVGKKILKYLINNRHEITQKSPRVLDQILIRYMLALIEMKFQYRDRQMIYYQMKPAKMVTLLKDVFENDDEIKKILENYPRMKHAMALIVGEKLTTWFERGIAEETRLERLNQLRETMELPECGVLKKHIVTDVSRGNLRKYQTKLWEYLTNFTKDLDVAGGMENNRPKSLQHPQIAYPTLQIQLYSRILQARNYIIDERTAGEIRLKLAADVMGMDEIEQMDVLNGMIQNQILHQQMKTSMETLLRMIGHRDEIHGNAEGIPEFPRAKALCEALDIALDFVFLDQILTPRQSINEMTARIERKCDEFEKSEMDWNRGAADKYRDRVDLQFILETAITFFSQKNLSVTYHKNYEDVILKASMTFSCETKYMKRIAEMYATNRFQWMKIRRIISDRNKELQRKMETQFNIQIERRLLQNSMTTMFTTMRICEKIGEGSWPMLVKNWMESAKELRDPTVWRLVMGVADKVSGKMVDETFIRANGHCPWALNLQLDYVEKMPKKLRSQLVHILSISKGQLHGVFIEDLILLNTYHEIMEARFQTERLVKQEEGVNAVVDSGVPAGGN</sequence>
<protein>
    <submittedName>
        <fullName evidence="5">Uncharacterized protein</fullName>
    </submittedName>
</protein>
<dbReference type="CTD" id="9823600"/>
<evidence type="ECO:0000313" key="6">
    <source>
        <dbReference type="Proteomes" id="UP000483820"/>
    </source>
</evidence>
<dbReference type="InterPro" id="IPR013633">
    <property type="entry name" value="NRDE-2"/>
</dbReference>
<dbReference type="AlphaFoldDB" id="A0A6A5HAY2"/>
<dbReference type="PANTHER" id="PTHR13471">
    <property type="entry name" value="TETRATRICOPEPTIDE-LIKE HELICAL"/>
    <property type="match status" value="1"/>
</dbReference>
<feature type="compositionally biased region" description="Basic residues" evidence="4">
    <location>
        <begin position="141"/>
        <end position="154"/>
    </location>
</feature>
<keyword evidence="3" id="KW-0539">Nucleus</keyword>
<dbReference type="GO" id="GO:1902369">
    <property type="term" value="P:negative regulation of RNA catabolic process"/>
    <property type="evidence" value="ECO:0007669"/>
    <property type="project" value="TreeGrafter"/>
</dbReference>
<dbReference type="Pfam" id="PF08424">
    <property type="entry name" value="NRDE-2"/>
    <property type="match status" value="1"/>
</dbReference>
<feature type="region of interest" description="Disordered" evidence="4">
    <location>
        <begin position="1"/>
        <end position="27"/>
    </location>
</feature>
<feature type="compositionally biased region" description="Basic residues" evidence="4">
    <location>
        <begin position="114"/>
        <end position="130"/>
    </location>
</feature>
<dbReference type="Proteomes" id="UP000483820">
    <property type="component" value="Chromosome II"/>
</dbReference>
<dbReference type="KEGG" id="crq:GCK72_004254"/>
<dbReference type="GO" id="GO:0031048">
    <property type="term" value="P:regulatory ncRNA-mediated heterochromatin formation"/>
    <property type="evidence" value="ECO:0007669"/>
    <property type="project" value="TreeGrafter"/>
</dbReference>
<dbReference type="GeneID" id="9823600"/>
<evidence type="ECO:0000256" key="2">
    <source>
        <dbReference type="ARBA" id="ARBA00009265"/>
    </source>
</evidence>
<evidence type="ECO:0000256" key="1">
    <source>
        <dbReference type="ARBA" id="ARBA00004123"/>
    </source>
</evidence>
<comment type="similarity">
    <text evidence="2">Belongs to the NRDE2 family.</text>
</comment>
<feature type="compositionally biased region" description="Basic and acidic residues" evidence="4">
    <location>
        <begin position="131"/>
        <end position="140"/>
    </location>
</feature>
<feature type="region of interest" description="Disordered" evidence="4">
    <location>
        <begin position="52"/>
        <end position="185"/>
    </location>
</feature>
<evidence type="ECO:0000256" key="4">
    <source>
        <dbReference type="SAM" id="MobiDB-lite"/>
    </source>
</evidence>
<reference evidence="5 6" key="1">
    <citation type="submission" date="2019-12" db="EMBL/GenBank/DDBJ databases">
        <title>Chromosome-level assembly of the Caenorhabditis remanei genome.</title>
        <authorList>
            <person name="Teterina A.A."/>
            <person name="Willis J.H."/>
            <person name="Phillips P.C."/>
        </authorList>
    </citation>
    <scope>NUCLEOTIDE SEQUENCE [LARGE SCALE GENOMIC DNA]</scope>
    <source>
        <strain evidence="5 6">PX506</strain>
        <tissue evidence="5">Whole organism</tissue>
    </source>
</reference>
<comment type="caution">
    <text evidence="5">The sequence shown here is derived from an EMBL/GenBank/DDBJ whole genome shotgun (WGS) entry which is preliminary data.</text>
</comment>
<proteinExistence type="inferred from homology"/>
<dbReference type="PANTHER" id="PTHR13471:SF0">
    <property type="entry name" value="NUCLEAR EXOSOME REGULATOR NRDE2"/>
    <property type="match status" value="1"/>
</dbReference>
<dbReference type="RefSeq" id="XP_053588763.1">
    <property type="nucleotide sequence ID" value="XM_053724569.1"/>
</dbReference>
<feature type="compositionally biased region" description="Basic residues" evidence="4">
    <location>
        <begin position="169"/>
        <end position="185"/>
    </location>
</feature>
<accession>A0A6A5HAY2</accession>
<evidence type="ECO:0000313" key="5">
    <source>
        <dbReference type="EMBL" id="KAF1764307.1"/>
    </source>
</evidence>